<reference evidence="5 7" key="2">
    <citation type="submission" date="2018-03" db="EMBL/GenBank/DDBJ databases">
        <authorList>
            <person name="Fogelqvist J."/>
        </authorList>
    </citation>
    <scope>NUCLEOTIDE SEQUENCE [LARGE SCALE GENOMIC DNA]</scope>
</reference>
<geneLocation type="mitochondrion" evidence="5"/>
<evidence type="ECO:0000313" key="4">
    <source>
        <dbReference type="EMBL" id="CEP01039.1"/>
    </source>
</evidence>
<evidence type="ECO:0000256" key="1">
    <source>
        <dbReference type="ARBA" id="ARBA00007584"/>
    </source>
</evidence>
<dbReference type="EMBL" id="CDSF01000107">
    <property type="protein sequence ID" value="CEP01039.1"/>
    <property type="molecule type" value="Genomic_DNA"/>
</dbReference>
<reference evidence="4 6" key="1">
    <citation type="submission" date="2015-02" db="EMBL/GenBank/DDBJ databases">
        <authorList>
            <person name="Chooi Y.-H."/>
        </authorList>
    </citation>
    <scope>NUCLEOTIDE SEQUENCE [LARGE SCALE GENOMIC DNA]</scope>
    <source>
        <strain evidence="4">E3</strain>
    </source>
</reference>
<dbReference type="Proteomes" id="UP000039324">
    <property type="component" value="Unassembled WGS sequence"/>
</dbReference>
<evidence type="ECO:0000313" key="7">
    <source>
        <dbReference type="Proteomes" id="UP000290189"/>
    </source>
</evidence>
<gene>
    <name evidence="4" type="ORF">PBRA_008352</name>
    <name evidence="5" type="ORF">PLBR_LOCUS5688</name>
</gene>
<keyword evidence="2 3" id="KW-0175">Coiled coil</keyword>
<keyword evidence="6" id="KW-1185">Reference proteome</keyword>
<dbReference type="InterPro" id="IPR010754">
    <property type="entry name" value="OPA3-like"/>
</dbReference>
<dbReference type="GO" id="GO:0019216">
    <property type="term" value="P:regulation of lipid metabolic process"/>
    <property type="evidence" value="ECO:0007669"/>
    <property type="project" value="TreeGrafter"/>
</dbReference>
<accession>A0A0G4J110</accession>
<dbReference type="Proteomes" id="UP000290189">
    <property type="component" value="Unassembled WGS sequence"/>
</dbReference>
<dbReference type="AlphaFoldDB" id="A0A0G4J110"/>
<evidence type="ECO:0000256" key="3">
    <source>
        <dbReference type="SAM" id="Coils"/>
    </source>
</evidence>
<dbReference type="Pfam" id="PF07047">
    <property type="entry name" value="OPA3"/>
    <property type="match status" value="1"/>
</dbReference>
<evidence type="ECO:0008006" key="8">
    <source>
        <dbReference type="Google" id="ProtNLM"/>
    </source>
</evidence>
<name>A0A0G4J110_PLABS</name>
<dbReference type="GO" id="GO:0005739">
    <property type="term" value="C:mitochondrion"/>
    <property type="evidence" value="ECO:0007669"/>
    <property type="project" value="TreeGrafter"/>
</dbReference>
<evidence type="ECO:0000313" key="5">
    <source>
        <dbReference type="EMBL" id="SPQ98473.1"/>
    </source>
</evidence>
<sequence>MVALGGIAAKIGALAIRTLAKPVSKTFVSQSQQSPFWRSVFVRYGQWHHRQQYKFQARLLGHRVKNVKPIEEAKALELGADVISEYMIFAVAGIVITFEIYRSSRSAEAAKADQERQARADKASVEARFAFLEREVARMHDEQEAALAAISAAIDQMRHAGQPPHPST</sequence>
<dbReference type="EMBL" id="OVEO01000009">
    <property type="protein sequence ID" value="SPQ98473.1"/>
    <property type="molecule type" value="Genomic_DNA"/>
</dbReference>
<feature type="coiled-coil region" evidence="3">
    <location>
        <begin position="115"/>
        <end position="142"/>
    </location>
</feature>
<evidence type="ECO:0000256" key="2">
    <source>
        <dbReference type="ARBA" id="ARBA00023054"/>
    </source>
</evidence>
<protein>
    <recommendedName>
        <fullName evidence="8">OPA3-like protein</fullName>
    </recommendedName>
</protein>
<dbReference type="OrthoDB" id="2129069at2759"/>
<keyword evidence="5" id="KW-0496">Mitochondrion</keyword>
<evidence type="ECO:0000313" key="6">
    <source>
        <dbReference type="Proteomes" id="UP000039324"/>
    </source>
</evidence>
<organism evidence="4 6">
    <name type="scientific">Plasmodiophora brassicae</name>
    <name type="common">Clubroot disease agent</name>
    <dbReference type="NCBI Taxonomy" id="37360"/>
    <lineage>
        <taxon>Eukaryota</taxon>
        <taxon>Sar</taxon>
        <taxon>Rhizaria</taxon>
        <taxon>Endomyxa</taxon>
        <taxon>Phytomyxea</taxon>
        <taxon>Plasmodiophorida</taxon>
        <taxon>Plasmodiophoridae</taxon>
        <taxon>Plasmodiophora</taxon>
    </lineage>
</organism>
<comment type="similarity">
    <text evidence="1">Belongs to the OPA3 family.</text>
</comment>
<proteinExistence type="inferred from homology"/>
<dbReference type="PANTHER" id="PTHR12499:SF0">
    <property type="entry name" value="OPTIC ATROPHY 3 PROTEIN"/>
    <property type="match status" value="1"/>
</dbReference>
<dbReference type="STRING" id="37360.A0A0G4J110"/>
<dbReference type="PANTHER" id="PTHR12499">
    <property type="entry name" value="OPTIC ATROPHY 3 PROTEIN OPA3"/>
    <property type="match status" value="1"/>
</dbReference>